<protein>
    <submittedName>
        <fullName evidence="3">Uncharacterized protein</fullName>
    </submittedName>
</protein>
<feature type="transmembrane region" description="Helical" evidence="2">
    <location>
        <begin position="29"/>
        <end position="48"/>
    </location>
</feature>
<organism evidence="3 4">
    <name type="scientific">Gimesia aquarii</name>
    <dbReference type="NCBI Taxonomy" id="2527964"/>
    <lineage>
        <taxon>Bacteria</taxon>
        <taxon>Pseudomonadati</taxon>
        <taxon>Planctomycetota</taxon>
        <taxon>Planctomycetia</taxon>
        <taxon>Planctomycetales</taxon>
        <taxon>Planctomycetaceae</taxon>
        <taxon>Gimesia</taxon>
    </lineage>
</organism>
<evidence type="ECO:0000256" key="1">
    <source>
        <dbReference type="SAM" id="MobiDB-lite"/>
    </source>
</evidence>
<reference evidence="3 4" key="1">
    <citation type="submission" date="2019-03" db="EMBL/GenBank/DDBJ databases">
        <title>Deep-cultivation of Planctomycetes and their phenomic and genomic characterization uncovers novel biology.</title>
        <authorList>
            <person name="Wiegand S."/>
            <person name="Jogler M."/>
            <person name="Boedeker C."/>
            <person name="Pinto D."/>
            <person name="Vollmers J."/>
            <person name="Rivas-Marin E."/>
            <person name="Kohn T."/>
            <person name="Peeters S.H."/>
            <person name="Heuer A."/>
            <person name="Rast P."/>
            <person name="Oberbeckmann S."/>
            <person name="Bunk B."/>
            <person name="Jeske O."/>
            <person name="Meyerdierks A."/>
            <person name="Storesund J.E."/>
            <person name="Kallscheuer N."/>
            <person name="Luecker S."/>
            <person name="Lage O.M."/>
            <person name="Pohl T."/>
            <person name="Merkel B.J."/>
            <person name="Hornburger P."/>
            <person name="Mueller R.-W."/>
            <person name="Bruemmer F."/>
            <person name="Labrenz M."/>
            <person name="Spormann A.M."/>
            <person name="Op den Camp H."/>
            <person name="Overmann J."/>
            <person name="Amann R."/>
            <person name="Jetten M.S.M."/>
            <person name="Mascher T."/>
            <person name="Medema M.H."/>
            <person name="Devos D.P."/>
            <person name="Kaster A.-K."/>
            <person name="Ovreas L."/>
            <person name="Rohde M."/>
            <person name="Galperin M.Y."/>
            <person name="Jogler C."/>
        </authorList>
    </citation>
    <scope>NUCLEOTIDE SEQUENCE [LARGE SCALE GENOMIC DNA]</scope>
    <source>
        <strain evidence="3 4">V144</strain>
    </source>
</reference>
<proteinExistence type="predicted"/>
<evidence type="ECO:0000313" key="4">
    <source>
        <dbReference type="Proteomes" id="UP000318704"/>
    </source>
</evidence>
<dbReference type="KEGG" id="gaw:V144x_04720"/>
<keyword evidence="2" id="KW-0812">Transmembrane</keyword>
<evidence type="ECO:0000313" key="3">
    <source>
        <dbReference type="EMBL" id="QDT95038.1"/>
    </source>
</evidence>
<keyword evidence="2" id="KW-0472">Membrane</keyword>
<evidence type="ECO:0000256" key="2">
    <source>
        <dbReference type="SAM" id="Phobius"/>
    </source>
</evidence>
<dbReference type="EMBL" id="CP037920">
    <property type="protein sequence ID" value="QDT95038.1"/>
    <property type="molecule type" value="Genomic_DNA"/>
</dbReference>
<keyword evidence="2" id="KW-1133">Transmembrane helix</keyword>
<feature type="compositionally biased region" description="Acidic residues" evidence="1">
    <location>
        <begin position="164"/>
        <end position="173"/>
    </location>
</feature>
<dbReference type="RefSeq" id="WP_144980777.1">
    <property type="nucleotide sequence ID" value="NZ_CP037920.1"/>
</dbReference>
<dbReference type="Proteomes" id="UP000318704">
    <property type="component" value="Chromosome"/>
</dbReference>
<feature type="region of interest" description="Disordered" evidence="1">
    <location>
        <begin position="152"/>
        <end position="179"/>
    </location>
</feature>
<accession>A0A517VPU3</accession>
<dbReference type="AlphaFoldDB" id="A0A517VPU3"/>
<sequence>MNSPSDAADTPESEAAPKAKKQISAKRRLISWAFIGVLLVVVLIEWRAKSSQAGTFKNMQSAMDKAGDVGEFPFAELESIKQGSPSEEIDESGALLRLHHYRWNGLFKVYHLRLLVDKDEKVIAFDGLAGGEPVGGIPRISKERMENFLKKEKAANGGTPVETESVEVVEEAPAETKKQ</sequence>
<name>A0A517VPU3_9PLAN</name>
<gene>
    <name evidence="3" type="ORF">V144x_04720</name>
</gene>